<reference evidence="1 2" key="1">
    <citation type="submission" date="2019-06" db="EMBL/GenBank/DDBJ databases">
        <title>Lysobacter alkalisoli sp. nov. isolated from saline soil.</title>
        <authorList>
            <person name="Sun J.-Q."/>
            <person name="Xu L."/>
        </authorList>
    </citation>
    <scope>NUCLEOTIDE SEQUENCE [LARGE SCALE GENOMIC DNA]</scope>
    <source>
        <strain evidence="1 2">JCM 31130</strain>
    </source>
</reference>
<evidence type="ECO:0000313" key="2">
    <source>
        <dbReference type="Proteomes" id="UP000318212"/>
    </source>
</evidence>
<dbReference type="Proteomes" id="UP000318212">
    <property type="component" value="Unassembled WGS sequence"/>
</dbReference>
<keyword evidence="2" id="KW-1185">Reference proteome</keyword>
<sequence>MAKIPELDLPGTVRPWWMTAVVTGQNSNARLPLSHLGALPRGDIALSMVNYLADTSATTDADPGAGNLRWNNATQASADEVYLSDADADASDHSAVWGALEPGGYLYLYRADDLDVWQQWQITAVTDASGYAKLAVTLQASAGSFADDAAIVATVQQPDPAPGVDRNAVTSPVSASGTLTLDASLGDYFKSNLTENVTNLVISNVPAACTLALWLTQDATARTVAWPASFNWGSGVSAPSMPVTAGAVLYVIATTNNAGGTWDVSARVRA</sequence>
<dbReference type="RefSeq" id="WP_141517137.1">
    <property type="nucleotide sequence ID" value="NZ_VICE01000014.1"/>
</dbReference>
<organism evidence="1 2">
    <name type="scientific">Marilutibacter aestuarii</name>
    <dbReference type="NCBI Taxonomy" id="1706195"/>
    <lineage>
        <taxon>Bacteria</taxon>
        <taxon>Pseudomonadati</taxon>
        <taxon>Pseudomonadota</taxon>
        <taxon>Gammaproteobacteria</taxon>
        <taxon>Lysobacterales</taxon>
        <taxon>Lysobacteraceae</taxon>
        <taxon>Marilutibacter</taxon>
    </lineage>
</organism>
<evidence type="ECO:0000313" key="1">
    <source>
        <dbReference type="EMBL" id="TQD51247.1"/>
    </source>
</evidence>
<accession>A0A508AP60</accession>
<protein>
    <submittedName>
        <fullName evidence="1">Uncharacterized protein</fullName>
    </submittedName>
</protein>
<dbReference type="AlphaFoldDB" id="A0A508AP60"/>
<dbReference type="OrthoDB" id="8101534at2"/>
<name>A0A508AP60_9GAMM</name>
<dbReference type="EMBL" id="VICE01000014">
    <property type="protein sequence ID" value="TQD51247.1"/>
    <property type="molecule type" value="Genomic_DNA"/>
</dbReference>
<proteinExistence type="predicted"/>
<comment type="caution">
    <text evidence="1">The sequence shown here is derived from an EMBL/GenBank/DDBJ whole genome shotgun (WGS) entry which is preliminary data.</text>
</comment>
<gene>
    <name evidence="1" type="ORF">FKV25_02105</name>
</gene>